<dbReference type="InterPro" id="IPR005467">
    <property type="entry name" value="His_kinase_dom"/>
</dbReference>
<dbReference type="InterPro" id="IPR035965">
    <property type="entry name" value="PAS-like_dom_sf"/>
</dbReference>
<name>A0A9J7AVL5_9PROT</name>
<dbReference type="Pfam" id="PF00512">
    <property type="entry name" value="HisKA"/>
    <property type="match status" value="1"/>
</dbReference>
<dbReference type="SUPFAM" id="SSF47384">
    <property type="entry name" value="Homodimeric domain of signal transducing histidine kinase"/>
    <property type="match status" value="1"/>
</dbReference>
<evidence type="ECO:0000256" key="7">
    <source>
        <dbReference type="ARBA" id="ARBA00022777"/>
    </source>
</evidence>
<dbReference type="Gene3D" id="1.10.287.130">
    <property type="match status" value="1"/>
</dbReference>
<dbReference type="GO" id="GO:0005524">
    <property type="term" value="F:ATP binding"/>
    <property type="evidence" value="ECO:0007669"/>
    <property type="project" value="UniProtKB-KW"/>
</dbReference>
<dbReference type="FunFam" id="1.10.287.130:FF:000038">
    <property type="entry name" value="Sensory transduction histidine kinase"/>
    <property type="match status" value="1"/>
</dbReference>
<dbReference type="KEGG" id="naci:NUH88_01280"/>
<keyword evidence="4" id="KW-0597">Phosphoprotein</keyword>
<organism evidence="12 13">
    <name type="scientific">Nisaea acidiphila</name>
    <dbReference type="NCBI Taxonomy" id="1862145"/>
    <lineage>
        <taxon>Bacteria</taxon>
        <taxon>Pseudomonadati</taxon>
        <taxon>Pseudomonadota</taxon>
        <taxon>Alphaproteobacteria</taxon>
        <taxon>Rhodospirillales</taxon>
        <taxon>Thalassobaculaceae</taxon>
        <taxon>Nisaea</taxon>
    </lineage>
</organism>
<dbReference type="InterPro" id="IPR004358">
    <property type="entry name" value="Sig_transdc_His_kin-like_C"/>
</dbReference>
<evidence type="ECO:0000259" key="11">
    <source>
        <dbReference type="PROSITE" id="PS50109"/>
    </source>
</evidence>
<dbReference type="SUPFAM" id="SSF55874">
    <property type="entry name" value="ATPase domain of HSP90 chaperone/DNA topoisomerase II/histidine kinase"/>
    <property type="match status" value="1"/>
</dbReference>
<dbReference type="InterPro" id="IPR003594">
    <property type="entry name" value="HATPase_dom"/>
</dbReference>
<dbReference type="Pfam" id="PF02518">
    <property type="entry name" value="HATPase_c"/>
    <property type="match status" value="1"/>
</dbReference>
<comment type="subcellular location">
    <subcellularLocation>
        <location evidence="2">Membrane</location>
    </subcellularLocation>
</comment>
<dbReference type="SUPFAM" id="SSF55785">
    <property type="entry name" value="PYP-like sensor domain (PAS domain)"/>
    <property type="match status" value="1"/>
</dbReference>
<proteinExistence type="predicted"/>
<evidence type="ECO:0000256" key="5">
    <source>
        <dbReference type="ARBA" id="ARBA00022679"/>
    </source>
</evidence>
<evidence type="ECO:0000256" key="1">
    <source>
        <dbReference type="ARBA" id="ARBA00000085"/>
    </source>
</evidence>
<protein>
    <recommendedName>
        <fullName evidence="3">histidine kinase</fullName>
        <ecNumber evidence="3">2.7.13.3</ecNumber>
    </recommendedName>
</protein>
<gene>
    <name evidence="12" type="ORF">NUH88_01280</name>
</gene>
<dbReference type="PROSITE" id="PS50109">
    <property type="entry name" value="HIS_KIN"/>
    <property type="match status" value="1"/>
</dbReference>
<evidence type="ECO:0000256" key="4">
    <source>
        <dbReference type="ARBA" id="ARBA00022553"/>
    </source>
</evidence>
<dbReference type="Proteomes" id="UP001060336">
    <property type="component" value="Chromosome"/>
</dbReference>
<dbReference type="EC" id="2.7.13.3" evidence="3"/>
<keyword evidence="13" id="KW-1185">Reference proteome</keyword>
<dbReference type="SMART" id="SM00388">
    <property type="entry name" value="HisKA"/>
    <property type="match status" value="1"/>
</dbReference>
<dbReference type="EMBL" id="CP102480">
    <property type="protein sequence ID" value="UUX50332.1"/>
    <property type="molecule type" value="Genomic_DNA"/>
</dbReference>
<comment type="catalytic activity">
    <reaction evidence="1">
        <text>ATP + protein L-histidine = ADP + protein N-phospho-L-histidine.</text>
        <dbReference type="EC" id="2.7.13.3"/>
    </reaction>
</comment>
<dbReference type="CDD" id="cd00082">
    <property type="entry name" value="HisKA"/>
    <property type="match status" value="1"/>
</dbReference>
<dbReference type="InterPro" id="IPR036890">
    <property type="entry name" value="HATPase_C_sf"/>
</dbReference>
<evidence type="ECO:0000313" key="12">
    <source>
        <dbReference type="EMBL" id="UUX50332.1"/>
    </source>
</evidence>
<evidence type="ECO:0000256" key="6">
    <source>
        <dbReference type="ARBA" id="ARBA00022741"/>
    </source>
</evidence>
<keyword evidence="9" id="KW-0902">Two-component regulatory system</keyword>
<dbReference type="Gene3D" id="3.30.565.10">
    <property type="entry name" value="Histidine kinase-like ATPase, C-terminal domain"/>
    <property type="match status" value="1"/>
</dbReference>
<dbReference type="InterPro" id="IPR036097">
    <property type="entry name" value="HisK_dim/P_sf"/>
</dbReference>
<keyword evidence="5" id="KW-0808">Transferase</keyword>
<keyword evidence="8" id="KW-0067">ATP-binding</keyword>
<evidence type="ECO:0000256" key="3">
    <source>
        <dbReference type="ARBA" id="ARBA00012438"/>
    </source>
</evidence>
<dbReference type="AlphaFoldDB" id="A0A9J7AVL5"/>
<reference evidence="12" key="1">
    <citation type="submission" date="2022-08" db="EMBL/GenBank/DDBJ databases">
        <title>Nisaea acidiphila sp. nov., isolated from a marine algal debris and emended description of the genus Nisaea Urios et al. 2008.</title>
        <authorList>
            <person name="Kwon K."/>
        </authorList>
    </citation>
    <scope>NUCLEOTIDE SEQUENCE</scope>
    <source>
        <strain evidence="12">MEBiC11861</strain>
    </source>
</reference>
<evidence type="ECO:0000256" key="10">
    <source>
        <dbReference type="ARBA" id="ARBA00023136"/>
    </source>
</evidence>
<dbReference type="GO" id="GO:0000155">
    <property type="term" value="F:phosphorelay sensor kinase activity"/>
    <property type="evidence" value="ECO:0007669"/>
    <property type="project" value="InterPro"/>
</dbReference>
<dbReference type="PRINTS" id="PR00344">
    <property type="entry name" value="BCTRLSENSOR"/>
</dbReference>
<dbReference type="RefSeq" id="WP_257769480.1">
    <property type="nucleotide sequence ID" value="NZ_CP102480.1"/>
</dbReference>
<dbReference type="GO" id="GO:0005886">
    <property type="term" value="C:plasma membrane"/>
    <property type="evidence" value="ECO:0007669"/>
    <property type="project" value="TreeGrafter"/>
</dbReference>
<keyword evidence="7 12" id="KW-0418">Kinase</keyword>
<feature type="domain" description="Histidine kinase" evidence="11">
    <location>
        <begin position="296"/>
        <end position="518"/>
    </location>
</feature>
<dbReference type="InterPro" id="IPR003661">
    <property type="entry name" value="HisK_dim/P_dom"/>
</dbReference>
<dbReference type="GO" id="GO:0009927">
    <property type="term" value="F:histidine phosphotransfer kinase activity"/>
    <property type="evidence" value="ECO:0007669"/>
    <property type="project" value="TreeGrafter"/>
</dbReference>
<evidence type="ECO:0000256" key="2">
    <source>
        <dbReference type="ARBA" id="ARBA00004370"/>
    </source>
</evidence>
<dbReference type="PANTHER" id="PTHR43047">
    <property type="entry name" value="TWO-COMPONENT HISTIDINE PROTEIN KINASE"/>
    <property type="match status" value="1"/>
</dbReference>
<evidence type="ECO:0000313" key="13">
    <source>
        <dbReference type="Proteomes" id="UP001060336"/>
    </source>
</evidence>
<dbReference type="Gene3D" id="3.30.450.20">
    <property type="entry name" value="PAS domain"/>
    <property type="match status" value="1"/>
</dbReference>
<dbReference type="PANTHER" id="PTHR43047:SF72">
    <property type="entry name" value="OSMOSENSING HISTIDINE PROTEIN KINASE SLN1"/>
    <property type="match status" value="1"/>
</dbReference>
<dbReference type="SMART" id="SM00387">
    <property type="entry name" value="HATPase_c"/>
    <property type="match status" value="1"/>
</dbReference>
<accession>A0A9J7AVL5</accession>
<evidence type="ECO:0000256" key="9">
    <source>
        <dbReference type="ARBA" id="ARBA00023012"/>
    </source>
</evidence>
<keyword evidence="6" id="KW-0547">Nucleotide-binding</keyword>
<evidence type="ECO:0000256" key="8">
    <source>
        <dbReference type="ARBA" id="ARBA00022840"/>
    </source>
</evidence>
<sequence>MSDVWNSDLSFDVEGAIEGAFDVMPDPARDGIVLWSRNGRLQAYSGPVLGILGLPDGALSLGMKASDIHALQESCRDARFLNGFASELASGDLELAAPREDFRVVLDSGRVVRIDRRQRRDGGVATVVSEVPDFVPAGTAAREESDALRGIFEDCPIGVLVLCNDTNECLMANASLTRWFGSDFVEGIAGAKPCPVGDRTDDLASILIDPNFSMAMAEYEIEREALDGGTRWILLSGRPITFEGCDARIIWFRDISVRRRQAKDLQSKVAEKTRQLEEALHRADLASLAKTQFLANMSHELRTPLNSIIGFSDLLQKEMFGPIGSERYVEFVQHIHSAGAHLLELINDILDVSRIELGEMGLKEDLFDIARSVSATIAMIRPKLAEKGHHFSASLPDGPVGFVGDERQIRQILMNLLTNAVKFTDANGVIALSLTVDAAAGVVLEVSDNGIGIREGDLDRVLNPFEQATDETYSRSIEGAGLGLYLTQAIAKAHGGDLKIRSALSEGTTITVTLPAERLQPLA</sequence>
<keyword evidence="10" id="KW-0472">Membrane</keyword>